<dbReference type="Gene3D" id="1.10.30.10">
    <property type="entry name" value="High mobility group box domain"/>
    <property type="match status" value="2"/>
</dbReference>
<dbReference type="Proteomes" id="UP000696485">
    <property type="component" value="Unassembled WGS sequence"/>
</dbReference>
<accession>A0A9P5VMU5</accession>
<feature type="DNA-binding region" description="HMG box" evidence="2">
    <location>
        <begin position="182"/>
        <end position="248"/>
    </location>
</feature>
<dbReference type="InterPro" id="IPR050342">
    <property type="entry name" value="HMGB"/>
</dbReference>
<proteinExistence type="predicted"/>
<name>A0A9P5VMU5_9FUNG</name>
<keyword evidence="6" id="KW-1185">Reference proteome</keyword>
<feature type="region of interest" description="Disordered" evidence="3">
    <location>
        <begin position="28"/>
        <end position="61"/>
    </location>
</feature>
<keyword evidence="2" id="KW-0539">Nucleus</keyword>
<sequence>MNSLINLTAFRSALTISAPMHMRTMATKAAAASTATKAKTTKKTDTKETKAAKATKTTKAKIPKTNAEKPVKITPVVLPKRPSTAWNMFFMEHLDKIKASGRTVVPIQETPKAAAAWKALSESEKKVYTDTYQRNMDAYHKQIESRLQELTPAEYKLENSRRQALRAAGKKGLPALKDPNAPKRPLSSFFRFSQDQRAAGKHADLDISERAKAYAAEWESASQSTKDRYNEEARKAQAEYKVEKAAYEAGN</sequence>
<dbReference type="InterPro" id="IPR036910">
    <property type="entry name" value="HMG_box_dom_sf"/>
</dbReference>
<dbReference type="GO" id="GO:0003677">
    <property type="term" value="F:DNA binding"/>
    <property type="evidence" value="ECO:0007669"/>
    <property type="project" value="UniProtKB-UniRule"/>
</dbReference>
<dbReference type="EMBL" id="JAAAUY010000255">
    <property type="protein sequence ID" value="KAF9332522.1"/>
    <property type="molecule type" value="Genomic_DNA"/>
</dbReference>
<dbReference type="InterPro" id="IPR009071">
    <property type="entry name" value="HMG_box_dom"/>
</dbReference>
<comment type="caution">
    <text evidence="5">The sequence shown here is derived from an EMBL/GenBank/DDBJ whole genome shotgun (WGS) entry which is preliminary data.</text>
</comment>
<dbReference type="SUPFAM" id="SSF47095">
    <property type="entry name" value="HMG-box"/>
    <property type="match status" value="2"/>
</dbReference>
<protein>
    <submittedName>
        <fullName evidence="5">Exp1-like protein</fullName>
    </submittedName>
</protein>
<gene>
    <name evidence="5" type="primary">EXP1_1</name>
    <name evidence="5" type="ORF">BG006_004600</name>
</gene>
<feature type="compositionally biased region" description="Low complexity" evidence="3">
    <location>
        <begin position="28"/>
        <end position="38"/>
    </location>
</feature>
<evidence type="ECO:0000256" key="1">
    <source>
        <dbReference type="ARBA" id="ARBA00023125"/>
    </source>
</evidence>
<reference evidence="5" key="1">
    <citation type="journal article" date="2020" name="Fungal Divers.">
        <title>Resolving the Mortierellaceae phylogeny through synthesis of multi-gene phylogenetics and phylogenomics.</title>
        <authorList>
            <person name="Vandepol N."/>
            <person name="Liber J."/>
            <person name="Desiro A."/>
            <person name="Na H."/>
            <person name="Kennedy M."/>
            <person name="Barry K."/>
            <person name="Grigoriev I.V."/>
            <person name="Miller A.N."/>
            <person name="O'Donnell K."/>
            <person name="Stajich J.E."/>
            <person name="Bonito G."/>
        </authorList>
    </citation>
    <scope>NUCLEOTIDE SEQUENCE</scope>
    <source>
        <strain evidence="5">NVP1</strain>
    </source>
</reference>
<dbReference type="PANTHER" id="PTHR48112">
    <property type="entry name" value="HIGH MOBILITY GROUP PROTEIN DSP1"/>
    <property type="match status" value="1"/>
</dbReference>
<feature type="compositionally biased region" description="Basic and acidic residues" evidence="3">
    <location>
        <begin position="42"/>
        <end position="51"/>
    </location>
</feature>
<feature type="domain" description="HMG box" evidence="4">
    <location>
        <begin position="182"/>
        <end position="248"/>
    </location>
</feature>
<dbReference type="PROSITE" id="PS50118">
    <property type="entry name" value="HMG_BOX_2"/>
    <property type="match status" value="2"/>
</dbReference>
<dbReference type="GO" id="GO:0005634">
    <property type="term" value="C:nucleus"/>
    <property type="evidence" value="ECO:0007669"/>
    <property type="project" value="UniProtKB-UniRule"/>
</dbReference>
<feature type="domain" description="HMG box" evidence="4">
    <location>
        <begin position="79"/>
        <end position="147"/>
    </location>
</feature>
<evidence type="ECO:0000313" key="6">
    <source>
        <dbReference type="Proteomes" id="UP000696485"/>
    </source>
</evidence>
<keyword evidence="1 2" id="KW-0238">DNA-binding</keyword>
<dbReference type="CDD" id="cd00084">
    <property type="entry name" value="HMG-box_SF"/>
    <property type="match status" value="1"/>
</dbReference>
<evidence type="ECO:0000256" key="3">
    <source>
        <dbReference type="SAM" id="MobiDB-lite"/>
    </source>
</evidence>
<evidence type="ECO:0000256" key="2">
    <source>
        <dbReference type="PROSITE-ProRule" id="PRU00267"/>
    </source>
</evidence>
<evidence type="ECO:0000313" key="5">
    <source>
        <dbReference type="EMBL" id="KAF9332522.1"/>
    </source>
</evidence>
<evidence type="ECO:0000259" key="4">
    <source>
        <dbReference type="PROSITE" id="PS50118"/>
    </source>
</evidence>
<dbReference type="SMART" id="SM00398">
    <property type="entry name" value="HMG"/>
    <property type="match status" value="2"/>
</dbReference>
<dbReference type="AlphaFoldDB" id="A0A9P5VMU5"/>
<dbReference type="Pfam" id="PF00505">
    <property type="entry name" value="HMG_box"/>
    <property type="match status" value="2"/>
</dbReference>
<organism evidence="5 6">
    <name type="scientific">Podila minutissima</name>
    <dbReference type="NCBI Taxonomy" id="64525"/>
    <lineage>
        <taxon>Eukaryota</taxon>
        <taxon>Fungi</taxon>
        <taxon>Fungi incertae sedis</taxon>
        <taxon>Mucoromycota</taxon>
        <taxon>Mortierellomycotina</taxon>
        <taxon>Mortierellomycetes</taxon>
        <taxon>Mortierellales</taxon>
        <taxon>Mortierellaceae</taxon>
        <taxon>Podila</taxon>
    </lineage>
</organism>
<feature type="DNA-binding region" description="HMG box" evidence="2">
    <location>
        <begin position="79"/>
        <end position="147"/>
    </location>
</feature>